<dbReference type="KEGG" id="ccro:CMC5_034900"/>
<sequence length="145" mass="16303">MDRKDDREIPTQAERLVDRYWFLVRRRCGQEEPTGTVVLRDGESVVITVEARTLGWPDGTLLFRLRAATTPCVACVERALSFGYRHAERPLTPADVREVLRVTVDRCAAASADPAHVTEASPTHEHESSRIAAELRQPADLWVVL</sequence>
<organism evidence="1 2">
    <name type="scientific">Chondromyces crocatus</name>
    <dbReference type="NCBI Taxonomy" id="52"/>
    <lineage>
        <taxon>Bacteria</taxon>
        <taxon>Pseudomonadati</taxon>
        <taxon>Myxococcota</taxon>
        <taxon>Polyangia</taxon>
        <taxon>Polyangiales</taxon>
        <taxon>Polyangiaceae</taxon>
        <taxon>Chondromyces</taxon>
    </lineage>
</organism>
<gene>
    <name evidence="1" type="ORF">CMC5_034900</name>
</gene>
<dbReference type="AlphaFoldDB" id="A0A0K1EFH9"/>
<evidence type="ECO:0000313" key="1">
    <source>
        <dbReference type="EMBL" id="AKT39343.1"/>
    </source>
</evidence>
<keyword evidence="2" id="KW-1185">Reference proteome</keyword>
<dbReference type="EMBL" id="CP012159">
    <property type="protein sequence ID" value="AKT39343.1"/>
    <property type="molecule type" value="Genomic_DNA"/>
</dbReference>
<name>A0A0K1EFH9_CHOCO</name>
<dbReference type="OrthoDB" id="5518707at2"/>
<dbReference type="Proteomes" id="UP000067626">
    <property type="component" value="Chromosome"/>
</dbReference>
<dbReference type="RefSeq" id="WP_050431451.1">
    <property type="nucleotide sequence ID" value="NZ_CP012159.1"/>
</dbReference>
<accession>A0A0K1EFH9</accession>
<proteinExistence type="predicted"/>
<protein>
    <submittedName>
        <fullName evidence="1">Uncharacterized protein</fullName>
    </submittedName>
</protein>
<evidence type="ECO:0000313" key="2">
    <source>
        <dbReference type="Proteomes" id="UP000067626"/>
    </source>
</evidence>
<reference evidence="1 2" key="1">
    <citation type="submission" date="2015-07" db="EMBL/GenBank/DDBJ databases">
        <title>Genome analysis of myxobacterium Chondromyces crocatus Cm c5 reveals a high potential for natural compound synthesis and the genetic basis for the loss of fruiting body formation.</title>
        <authorList>
            <person name="Zaburannyi N."/>
            <person name="Bunk B."/>
            <person name="Maier J."/>
            <person name="Overmann J."/>
            <person name="Mueller R."/>
        </authorList>
    </citation>
    <scope>NUCLEOTIDE SEQUENCE [LARGE SCALE GENOMIC DNA]</scope>
    <source>
        <strain evidence="1 2">Cm c5</strain>
    </source>
</reference>